<comment type="caution">
    <text evidence="2">The sequence shown here is derived from an EMBL/GenBank/DDBJ whole genome shotgun (WGS) entry which is preliminary data.</text>
</comment>
<reference evidence="2 3" key="1">
    <citation type="journal article" date="2024" name="Ann. Entomol. Soc. Am.">
        <title>Genomic analyses of the southern and eastern yellowjacket wasps (Hymenoptera: Vespidae) reveal evolutionary signatures of social life.</title>
        <authorList>
            <person name="Catto M.A."/>
            <person name="Caine P.B."/>
            <person name="Orr S.E."/>
            <person name="Hunt B.G."/>
            <person name="Goodisman M.A.D."/>
        </authorList>
    </citation>
    <scope>NUCLEOTIDE SEQUENCE [LARGE SCALE GENOMIC DNA]</scope>
    <source>
        <strain evidence="2">233</strain>
        <tissue evidence="2">Head and thorax</tissue>
    </source>
</reference>
<dbReference type="EMBL" id="JAUDFV010000132">
    <property type="protein sequence ID" value="KAL2729044.1"/>
    <property type="molecule type" value="Genomic_DNA"/>
</dbReference>
<evidence type="ECO:0000313" key="2">
    <source>
        <dbReference type="EMBL" id="KAL2729044.1"/>
    </source>
</evidence>
<sequence length="107" mass="11972">MGARYGGEGGTSSAVGKRSSPGGDNGSPMVGWRRVRARYEAELGTKMNAFVSRIRRSLASKVAQNLMKSNERGRKTREKIELTQPSGYIAKERFSTYKIYLVRKILR</sequence>
<evidence type="ECO:0000256" key="1">
    <source>
        <dbReference type="SAM" id="MobiDB-lite"/>
    </source>
</evidence>
<feature type="compositionally biased region" description="Gly residues" evidence="1">
    <location>
        <begin position="1"/>
        <end position="10"/>
    </location>
</feature>
<keyword evidence="3" id="KW-1185">Reference proteome</keyword>
<protein>
    <submittedName>
        <fullName evidence="2">Uncharacterized protein</fullName>
    </submittedName>
</protein>
<evidence type="ECO:0000313" key="3">
    <source>
        <dbReference type="Proteomes" id="UP001607302"/>
    </source>
</evidence>
<gene>
    <name evidence="2" type="ORF">V1478_006676</name>
</gene>
<organism evidence="2 3">
    <name type="scientific">Vespula squamosa</name>
    <name type="common">Southern yellow jacket</name>
    <name type="synonym">Wasp</name>
    <dbReference type="NCBI Taxonomy" id="30214"/>
    <lineage>
        <taxon>Eukaryota</taxon>
        <taxon>Metazoa</taxon>
        <taxon>Ecdysozoa</taxon>
        <taxon>Arthropoda</taxon>
        <taxon>Hexapoda</taxon>
        <taxon>Insecta</taxon>
        <taxon>Pterygota</taxon>
        <taxon>Neoptera</taxon>
        <taxon>Endopterygota</taxon>
        <taxon>Hymenoptera</taxon>
        <taxon>Apocrita</taxon>
        <taxon>Aculeata</taxon>
        <taxon>Vespoidea</taxon>
        <taxon>Vespidae</taxon>
        <taxon>Vespinae</taxon>
        <taxon>Vespula</taxon>
    </lineage>
</organism>
<name>A0ABD2B8K3_VESSQ</name>
<dbReference type="Proteomes" id="UP001607302">
    <property type="component" value="Unassembled WGS sequence"/>
</dbReference>
<accession>A0ABD2B8K3</accession>
<proteinExistence type="predicted"/>
<dbReference type="AlphaFoldDB" id="A0ABD2B8K3"/>
<feature type="region of interest" description="Disordered" evidence="1">
    <location>
        <begin position="1"/>
        <end position="30"/>
    </location>
</feature>